<evidence type="ECO:0000313" key="3">
    <source>
        <dbReference type="EMBL" id="SVB80726.1"/>
    </source>
</evidence>
<sequence length="235" mass="27487">MKKREHKEINFHNKEFTDRTRDKISSYYSITRISTKFYIDYLEQICGNKNLLELGCGPGYRSFQLSGFGANVTSVDISDVAITQAKLIAEENNSKKNTFKVMDVEELNFKNGSFDIVCGISILHHLNLERVFVSIVKVLKTGGKAVFLEPFGHNPFINLYRKLTPKLRTEDEHPLHIKDIDIAKKYFSSVQLHYFHIFTFFAIPFRKFNFFNSLLKILYEFDTLLFKIFPFLKKN</sequence>
<dbReference type="Pfam" id="PF08241">
    <property type="entry name" value="Methyltransf_11"/>
    <property type="match status" value="1"/>
</dbReference>
<dbReference type="Gene3D" id="3.40.50.150">
    <property type="entry name" value="Vaccinia Virus protein VP39"/>
    <property type="match status" value="1"/>
</dbReference>
<name>A0A382H076_9ZZZZ</name>
<dbReference type="InterPro" id="IPR013216">
    <property type="entry name" value="Methyltransf_11"/>
</dbReference>
<dbReference type="GO" id="GO:0008757">
    <property type="term" value="F:S-adenosylmethionine-dependent methyltransferase activity"/>
    <property type="evidence" value="ECO:0007669"/>
    <property type="project" value="InterPro"/>
</dbReference>
<dbReference type="EMBL" id="UINC01058452">
    <property type="protein sequence ID" value="SVB80726.1"/>
    <property type="molecule type" value="Genomic_DNA"/>
</dbReference>
<feature type="non-terminal residue" evidence="3">
    <location>
        <position position="235"/>
    </location>
</feature>
<dbReference type="CDD" id="cd02440">
    <property type="entry name" value="AdoMet_MTases"/>
    <property type="match status" value="1"/>
</dbReference>
<evidence type="ECO:0000256" key="1">
    <source>
        <dbReference type="ARBA" id="ARBA00022679"/>
    </source>
</evidence>
<dbReference type="PANTHER" id="PTHR44068">
    <property type="entry name" value="ZGC:194242"/>
    <property type="match status" value="1"/>
</dbReference>
<dbReference type="AlphaFoldDB" id="A0A382H076"/>
<dbReference type="InterPro" id="IPR029063">
    <property type="entry name" value="SAM-dependent_MTases_sf"/>
</dbReference>
<accession>A0A382H076</accession>
<evidence type="ECO:0000259" key="2">
    <source>
        <dbReference type="Pfam" id="PF08241"/>
    </source>
</evidence>
<reference evidence="3" key="1">
    <citation type="submission" date="2018-05" db="EMBL/GenBank/DDBJ databases">
        <authorList>
            <person name="Lanie J.A."/>
            <person name="Ng W.-L."/>
            <person name="Kazmierczak K.M."/>
            <person name="Andrzejewski T.M."/>
            <person name="Davidsen T.M."/>
            <person name="Wayne K.J."/>
            <person name="Tettelin H."/>
            <person name="Glass J.I."/>
            <person name="Rusch D."/>
            <person name="Podicherti R."/>
            <person name="Tsui H.-C.T."/>
            <person name="Winkler M.E."/>
        </authorList>
    </citation>
    <scope>NUCLEOTIDE SEQUENCE</scope>
</reference>
<gene>
    <name evidence="3" type="ORF">METZ01_LOCUS233580</name>
</gene>
<dbReference type="SUPFAM" id="SSF53335">
    <property type="entry name" value="S-adenosyl-L-methionine-dependent methyltransferases"/>
    <property type="match status" value="1"/>
</dbReference>
<proteinExistence type="predicted"/>
<feature type="domain" description="Methyltransferase type 11" evidence="2">
    <location>
        <begin position="52"/>
        <end position="147"/>
    </location>
</feature>
<protein>
    <recommendedName>
        <fullName evidence="2">Methyltransferase type 11 domain-containing protein</fullName>
    </recommendedName>
</protein>
<keyword evidence="1" id="KW-0808">Transferase</keyword>
<dbReference type="InterPro" id="IPR050447">
    <property type="entry name" value="Erg6_SMT_methyltransf"/>
</dbReference>
<organism evidence="3">
    <name type="scientific">marine metagenome</name>
    <dbReference type="NCBI Taxonomy" id="408172"/>
    <lineage>
        <taxon>unclassified sequences</taxon>
        <taxon>metagenomes</taxon>
        <taxon>ecological metagenomes</taxon>
    </lineage>
</organism>
<dbReference type="PANTHER" id="PTHR44068:SF11">
    <property type="entry name" value="GERANYL DIPHOSPHATE 2-C-METHYLTRANSFERASE"/>
    <property type="match status" value="1"/>
</dbReference>